<proteinExistence type="predicted"/>
<name>A0A1W1WFY8_SULTA</name>
<evidence type="ECO:0000313" key="2">
    <source>
        <dbReference type="Proteomes" id="UP000192660"/>
    </source>
</evidence>
<dbReference type="AlphaFoldDB" id="A0A1W1WFY8"/>
<keyword evidence="2" id="KW-1185">Reference proteome</keyword>
<dbReference type="EMBL" id="FWWY01000001">
    <property type="protein sequence ID" value="SMC05218.1"/>
    <property type="molecule type" value="Genomic_DNA"/>
</dbReference>
<dbReference type="RefSeq" id="WP_084661525.1">
    <property type="nucleotide sequence ID" value="NZ_FWWY01000001.1"/>
</dbReference>
<accession>A0A1W1WFY8</accession>
<dbReference type="STRING" id="28034.BFX07_14260"/>
<dbReference type="OrthoDB" id="43591at2"/>
<reference evidence="2" key="1">
    <citation type="submission" date="2017-04" db="EMBL/GenBank/DDBJ databases">
        <authorList>
            <person name="Varghese N."/>
            <person name="Submissions S."/>
        </authorList>
    </citation>
    <scope>NUCLEOTIDE SEQUENCE [LARGE SCALE GENOMIC DNA]</scope>
    <source>
        <strain evidence="2">DSM 9293</strain>
    </source>
</reference>
<sequence>MAEQFQTYEQVILRIPYIKSASVYQDTDHVTRIHILSDGTKPPRQIIREVVSLLRSYGLDDVSQDAVTVVQIQSEDELQHGGSRLQIAGFSIGHTTLGIEAHCRLSRGERIFEGRGQGATIPMAIAIATVEAVNQALAQLEQLVFNGIEMTRVGGIDVVVVTIADPGEEILAGCGVLRDTIEDTVIRATLDAVNRRILLYSGQKV</sequence>
<evidence type="ECO:0000313" key="1">
    <source>
        <dbReference type="EMBL" id="SMC05218.1"/>
    </source>
</evidence>
<dbReference type="Proteomes" id="UP000192660">
    <property type="component" value="Unassembled WGS sequence"/>
</dbReference>
<organism evidence="1 2">
    <name type="scientific">Sulfobacillus thermosulfidooxidans (strain DSM 9293 / VKM B-1269 / AT-1)</name>
    <dbReference type="NCBI Taxonomy" id="929705"/>
    <lineage>
        <taxon>Bacteria</taxon>
        <taxon>Bacillati</taxon>
        <taxon>Bacillota</taxon>
        <taxon>Clostridia</taxon>
        <taxon>Eubacteriales</taxon>
        <taxon>Clostridiales Family XVII. Incertae Sedis</taxon>
        <taxon>Sulfobacillus</taxon>
    </lineage>
</organism>
<protein>
    <recommendedName>
        <fullName evidence="3">2-isopropylmalate synthase LeuA allosteric (dimerisation) domain-containing protein</fullName>
    </recommendedName>
</protein>
<gene>
    <name evidence="1" type="ORF">SAMN00768000_2100</name>
</gene>
<evidence type="ECO:0008006" key="3">
    <source>
        <dbReference type="Google" id="ProtNLM"/>
    </source>
</evidence>